<proteinExistence type="predicted"/>
<organism evidence="3 4">
    <name type="scientific">Deinandra increscens subsp. villosa</name>
    <dbReference type="NCBI Taxonomy" id="3103831"/>
    <lineage>
        <taxon>Eukaryota</taxon>
        <taxon>Viridiplantae</taxon>
        <taxon>Streptophyta</taxon>
        <taxon>Embryophyta</taxon>
        <taxon>Tracheophyta</taxon>
        <taxon>Spermatophyta</taxon>
        <taxon>Magnoliopsida</taxon>
        <taxon>eudicotyledons</taxon>
        <taxon>Gunneridae</taxon>
        <taxon>Pentapetalae</taxon>
        <taxon>asterids</taxon>
        <taxon>campanulids</taxon>
        <taxon>Asterales</taxon>
        <taxon>Asteraceae</taxon>
        <taxon>Asteroideae</taxon>
        <taxon>Heliantheae alliance</taxon>
        <taxon>Madieae</taxon>
        <taxon>Madiinae</taxon>
        <taxon>Deinandra</taxon>
    </lineage>
</organism>
<evidence type="ECO:0000259" key="2">
    <source>
        <dbReference type="Pfam" id="PF26133"/>
    </source>
</evidence>
<dbReference type="Pfam" id="PF26133">
    <property type="entry name" value="DUF8039"/>
    <property type="match status" value="1"/>
</dbReference>
<keyword evidence="1" id="KW-0175">Coiled coil</keyword>
<accession>A0AAP0H8D3</accession>
<dbReference type="InterPro" id="IPR004252">
    <property type="entry name" value="Probable_transposase_24"/>
</dbReference>
<protein>
    <recommendedName>
        <fullName evidence="2">DUF8039 domain-containing protein</fullName>
    </recommendedName>
</protein>
<evidence type="ECO:0000313" key="3">
    <source>
        <dbReference type="EMBL" id="KAK9073575.1"/>
    </source>
</evidence>
<dbReference type="Pfam" id="PF03004">
    <property type="entry name" value="Transposase_24"/>
    <property type="match status" value="1"/>
</dbReference>
<name>A0AAP0H8D3_9ASTR</name>
<dbReference type="InterPro" id="IPR058352">
    <property type="entry name" value="DUF8039"/>
</dbReference>
<dbReference type="PANTHER" id="PTHR33018:SF34">
    <property type="entry name" value="OS02G0472350 PROTEIN"/>
    <property type="match status" value="1"/>
</dbReference>
<feature type="domain" description="DUF8039" evidence="2">
    <location>
        <begin position="247"/>
        <end position="308"/>
    </location>
</feature>
<reference evidence="3 4" key="1">
    <citation type="submission" date="2024-04" db="EMBL/GenBank/DDBJ databases">
        <title>The reference genome of an endangered Asteraceae, Deinandra increscens subsp. villosa, native to the Central Coast of California.</title>
        <authorList>
            <person name="Guilliams M."/>
            <person name="Hasenstab-Lehman K."/>
            <person name="Meyer R."/>
            <person name="Mcevoy S."/>
        </authorList>
    </citation>
    <scope>NUCLEOTIDE SEQUENCE [LARGE SCALE GENOMIC DNA]</scope>
    <source>
        <tissue evidence="3">Leaf</tissue>
    </source>
</reference>
<sequence length="362" mass="41828">MADTRKADVKDMINVDMLQYYEVDEGRKMYVMNRMGMLLRSFRNKLYEYDIRPNLGKPKKLAKIPKRYRTIILNQQDWDNFVDYTQSDEYKVGSVKSKYARSMSVYNHRLGRGGYARLEQKLVESKVIDVDKAPSRALLWYKARKNKAGEIEDENVKAIGAEIHVTQLQAQLEKERKENQEKDEEVNKLKERMVEQDKLIAQILANLPPEGREAAKKKRKVRLKPKKIYDSPPVTETTPSPGIMQSIRCKLAYATKRQTVGMGTIHEVPLQDDCYKVSIDEVVVPASFLPFEVDGVKTLDKALKIFVPLPNKLCIGDSNEQVMTTPNQQNEDDNVKGQQTKKQFITRDDIVNMKNVNKRIKI</sequence>
<evidence type="ECO:0000256" key="1">
    <source>
        <dbReference type="SAM" id="Coils"/>
    </source>
</evidence>
<dbReference type="AlphaFoldDB" id="A0AAP0H8D3"/>
<gene>
    <name evidence="3" type="ORF">SSX86_007899</name>
</gene>
<feature type="coiled-coil region" evidence="1">
    <location>
        <begin position="165"/>
        <end position="206"/>
    </location>
</feature>
<evidence type="ECO:0000313" key="4">
    <source>
        <dbReference type="Proteomes" id="UP001408789"/>
    </source>
</evidence>
<dbReference type="PANTHER" id="PTHR33018">
    <property type="entry name" value="OS10G0338966 PROTEIN-RELATED"/>
    <property type="match status" value="1"/>
</dbReference>
<keyword evidence="4" id="KW-1185">Reference proteome</keyword>
<comment type="caution">
    <text evidence="3">The sequence shown here is derived from an EMBL/GenBank/DDBJ whole genome shotgun (WGS) entry which is preliminary data.</text>
</comment>
<dbReference type="EMBL" id="JBCNJP010000009">
    <property type="protein sequence ID" value="KAK9073575.1"/>
    <property type="molecule type" value="Genomic_DNA"/>
</dbReference>
<dbReference type="Proteomes" id="UP001408789">
    <property type="component" value="Unassembled WGS sequence"/>
</dbReference>